<proteinExistence type="predicted"/>
<gene>
    <name evidence="1" type="ORF">JF886_02730</name>
</gene>
<dbReference type="AlphaFoldDB" id="A0A934JTR3"/>
<reference evidence="1 2" key="1">
    <citation type="submission" date="2020-10" db="EMBL/GenBank/DDBJ databases">
        <title>Ca. Dormibacterota MAGs.</title>
        <authorList>
            <person name="Montgomery K."/>
        </authorList>
    </citation>
    <scope>NUCLEOTIDE SEQUENCE [LARGE SCALE GENOMIC DNA]</scope>
    <source>
        <strain evidence="1">SC8812_S17_18</strain>
    </source>
</reference>
<dbReference type="RefSeq" id="WP_337309361.1">
    <property type="nucleotide sequence ID" value="NZ_JAEKNS010000037.1"/>
</dbReference>
<dbReference type="Proteomes" id="UP000606991">
    <property type="component" value="Unassembled WGS sequence"/>
</dbReference>
<sequence length="168" mass="18202">MADVEAAWRDAGLVVVDREGDLPGVLRGVPAAAIWRRRGGGAGGGVEQQALQIFLNLWPLAVAGYVGAVSADAWTLTKRGVSGALKKLLGSTASKVTVKVADDGDGLTDDMYEFKASDLLDVDRALDAMVEKVMFRASVAERKWMQYIWDGARGKWVPDPRFGREDQH</sequence>
<organism evidence="1 2">
    <name type="scientific">Candidatus Aeolococcus gillhamiae</name>
    <dbReference type="NCBI Taxonomy" id="3127015"/>
    <lineage>
        <taxon>Bacteria</taxon>
        <taxon>Bacillati</taxon>
        <taxon>Candidatus Dormiibacterota</taxon>
        <taxon>Candidatus Dormibacteria</taxon>
        <taxon>Candidatus Aeolococcales</taxon>
        <taxon>Candidatus Aeolococcaceae</taxon>
        <taxon>Candidatus Aeolococcus</taxon>
    </lineage>
</organism>
<accession>A0A934JTR3</accession>
<comment type="caution">
    <text evidence="1">The sequence shown here is derived from an EMBL/GenBank/DDBJ whole genome shotgun (WGS) entry which is preliminary data.</text>
</comment>
<protein>
    <submittedName>
        <fullName evidence="1">Uncharacterized protein</fullName>
    </submittedName>
</protein>
<evidence type="ECO:0000313" key="2">
    <source>
        <dbReference type="Proteomes" id="UP000606991"/>
    </source>
</evidence>
<evidence type="ECO:0000313" key="1">
    <source>
        <dbReference type="EMBL" id="MBJ7593769.1"/>
    </source>
</evidence>
<name>A0A934JTR3_9BACT</name>
<dbReference type="EMBL" id="JAEKNS010000037">
    <property type="protein sequence ID" value="MBJ7593769.1"/>
    <property type="molecule type" value="Genomic_DNA"/>
</dbReference>